<dbReference type="InterPro" id="IPR000209">
    <property type="entry name" value="Peptidase_S8/S53_dom"/>
</dbReference>
<keyword evidence="2" id="KW-0378">Hydrolase</keyword>
<feature type="chain" id="PRO_5041436689" evidence="5">
    <location>
        <begin position="25"/>
        <end position="495"/>
    </location>
</feature>
<dbReference type="PRINTS" id="PR00723">
    <property type="entry name" value="SUBTILISIN"/>
</dbReference>
<dbReference type="InterPro" id="IPR034073">
    <property type="entry name" value="Subtilisin_DY-like_dom"/>
</dbReference>
<dbReference type="InterPro" id="IPR036852">
    <property type="entry name" value="Peptidase_S8/S53_dom_sf"/>
</dbReference>
<dbReference type="GO" id="GO:0004252">
    <property type="term" value="F:serine-type endopeptidase activity"/>
    <property type="evidence" value="ECO:0007669"/>
    <property type="project" value="InterPro"/>
</dbReference>
<proteinExistence type="inferred from homology"/>
<keyword evidence="5" id="KW-0732">Signal</keyword>
<protein>
    <submittedName>
        <fullName evidence="7">Peptidase S8/S53 domain-containing protein</fullName>
    </submittedName>
</protein>
<dbReference type="Proteomes" id="UP001174936">
    <property type="component" value="Unassembled WGS sequence"/>
</dbReference>
<sequence length="495" mass="52528">MFTTDFRLPSGLVFAVFLANNALAASIPPWPRDVRGAQLTSVAVKLNTEGLRARDARTRTEIVEDLVRRAHPSLKYAKRNPGLNVSPLITSISPEELDELVQRAVTNDPSYVPTDFSAWFKVHFAGNETTEGVTEVLGNLIGFDEVASCQPLAGAPQPAAVPKLKPGDDPLFKQQGYLTEAGINVKYAWGFPGGDGAGTAVIDVERGWQLEHEDLVAKNITLLAGLNVLDRYGGNYPHGTAVLGEMLMVDNKIGGVGIIPNAKGNVVGTHRDVDGGLSENQPEAIVDAARFLKPGDAMVLEMQTGDAVEPNPNLWPIEILDAEFEAIRLAVALGIIVIEPASNGGVNMDEPLMRVGDPTPRTFLKKGAPDFRDSGAIIVGSATSGIPHARLNSSNYGSRVDAYSWGENILTSSVNSAYEDIYTNFSGTSGASPIIAGAVLSVQGMLAANGRKKLTPAEMRKLIVVGGTPSANPKSDKIGVQPNLKALIDGGHLKD</sequence>
<comment type="caution">
    <text evidence="7">The sequence shown here is derived from an EMBL/GenBank/DDBJ whole genome shotgun (WGS) entry which is preliminary data.</text>
</comment>
<reference evidence="7" key="1">
    <citation type="submission" date="2023-06" db="EMBL/GenBank/DDBJ databases">
        <title>Genome-scale phylogeny and comparative genomics of the fungal order Sordariales.</title>
        <authorList>
            <consortium name="Lawrence Berkeley National Laboratory"/>
            <person name="Hensen N."/>
            <person name="Bonometti L."/>
            <person name="Westerberg I."/>
            <person name="Brannstrom I.O."/>
            <person name="Guillou S."/>
            <person name="Cros-Aarteil S."/>
            <person name="Calhoun S."/>
            <person name="Haridas S."/>
            <person name="Kuo A."/>
            <person name="Mondo S."/>
            <person name="Pangilinan J."/>
            <person name="Riley R."/>
            <person name="Labutti K."/>
            <person name="Andreopoulos B."/>
            <person name="Lipzen A."/>
            <person name="Chen C."/>
            <person name="Yanf M."/>
            <person name="Daum C."/>
            <person name="Ng V."/>
            <person name="Clum A."/>
            <person name="Steindorff A."/>
            <person name="Ohm R."/>
            <person name="Martin F."/>
            <person name="Silar P."/>
            <person name="Natvig D."/>
            <person name="Lalanne C."/>
            <person name="Gautier V."/>
            <person name="Ament-Velasquez S.L."/>
            <person name="Kruys A."/>
            <person name="Hutchinson M.I."/>
            <person name="Powell A.J."/>
            <person name="Barry K."/>
            <person name="Miller A.N."/>
            <person name="Grigoriev I.V."/>
            <person name="Debuchy R."/>
            <person name="Gladieux P."/>
            <person name="Thoren M.H."/>
            <person name="Johannesson H."/>
        </authorList>
    </citation>
    <scope>NUCLEOTIDE SEQUENCE</scope>
    <source>
        <strain evidence="7">SMH2532-1</strain>
    </source>
</reference>
<dbReference type="CDD" id="cd04843">
    <property type="entry name" value="Peptidases_S8_11"/>
    <property type="match status" value="1"/>
</dbReference>
<dbReference type="SUPFAM" id="SSF52743">
    <property type="entry name" value="Subtilisin-like"/>
    <property type="match status" value="1"/>
</dbReference>
<dbReference type="Pfam" id="PF00082">
    <property type="entry name" value="Peptidase_S8"/>
    <property type="match status" value="1"/>
</dbReference>
<evidence type="ECO:0000313" key="8">
    <source>
        <dbReference type="Proteomes" id="UP001174936"/>
    </source>
</evidence>
<feature type="signal peptide" evidence="5">
    <location>
        <begin position="1"/>
        <end position="24"/>
    </location>
</feature>
<accession>A0AA40CHX7</accession>
<dbReference type="Gene3D" id="3.40.50.200">
    <property type="entry name" value="Peptidase S8/S53 domain"/>
    <property type="match status" value="1"/>
</dbReference>
<keyword evidence="1" id="KW-0645">Protease</keyword>
<evidence type="ECO:0000256" key="3">
    <source>
        <dbReference type="ARBA" id="ARBA00022825"/>
    </source>
</evidence>
<dbReference type="PROSITE" id="PS00138">
    <property type="entry name" value="SUBTILASE_SER"/>
    <property type="match status" value="1"/>
</dbReference>
<evidence type="ECO:0000259" key="6">
    <source>
        <dbReference type="Pfam" id="PF00082"/>
    </source>
</evidence>
<keyword evidence="3" id="KW-0720">Serine protease</keyword>
<comment type="caution">
    <text evidence="4">Lacks conserved residue(s) required for the propagation of feature annotation.</text>
</comment>
<dbReference type="PROSITE" id="PS51892">
    <property type="entry name" value="SUBTILASE"/>
    <property type="match status" value="1"/>
</dbReference>
<evidence type="ECO:0000313" key="7">
    <source>
        <dbReference type="EMBL" id="KAK0639082.1"/>
    </source>
</evidence>
<organism evidence="7 8">
    <name type="scientific">Cercophora newfieldiana</name>
    <dbReference type="NCBI Taxonomy" id="92897"/>
    <lineage>
        <taxon>Eukaryota</taxon>
        <taxon>Fungi</taxon>
        <taxon>Dikarya</taxon>
        <taxon>Ascomycota</taxon>
        <taxon>Pezizomycotina</taxon>
        <taxon>Sordariomycetes</taxon>
        <taxon>Sordariomycetidae</taxon>
        <taxon>Sordariales</taxon>
        <taxon>Lasiosphaeriaceae</taxon>
        <taxon>Cercophora</taxon>
    </lineage>
</organism>
<feature type="domain" description="Peptidase S8/S53" evidence="6">
    <location>
        <begin position="237"/>
        <end position="464"/>
    </location>
</feature>
<comment type="similarity">
    <text evidence="4">Belongs to the peptidase S8 family.</text>
</comment>
<dbReference type="InterPro" id="IPR023828">
    <property type="entry name" value="Peptidase_S8_Ser-AS"/>
</dbReference>
<gene>
    <name evidence="7" type="ORF">B0T16DRAFT_338456</name>
</gene>
<evidence type="ECO:0000256" key="2">
    <source>
        <dbReference type="ARBA" id="ARBA00022801"/>
    </source>
</evidence>
<evidence type="ECO:0000256" key="4">
    <source>
        <dbReference type="PROSITE-ProRule" id="PRU01240"/>
    </source>
</evidence>
<name>A0AA40CHX7_9PEZI</name>
<dbReference type="AlphaFoldDB" id="A0AA40CHX7"/>
<evidence type="ECO:0000256" key="1">
    <source>
        <dbReference type="ARBA" id="ARBA00022670"/>
    </source>
</evidence>
<dbReference type="InterPro" id="IPR015500">
    <property type="entry name" value="Peptidase_S8_subtilisin-rel"/>
</dbReference>
<dbReference type="EMBL" id="JAULSV010000007">
    <property type="protein sequence ID" value="KAK0639082.1"/>
    <property type="molecule type" value="Genomic_DNA"/>
</dbReference>
<keyword evidence="8" id="KW-1185">Reference proteome</keyword>
<dbReference type="GO" id="GO:0006508">
    <property type="term" value="P:proteolysis"/>
    <property type="evidence" value="ECO:0007669"/>
    <property type="project" value="UniProtKB-KW"/>
</dbReference>
<evidence type="ECO:0000256" key="5">
    <source>
        <dbReference type="SAM" id="SignalP"/>
    </source>
</evidence>